<dbReference type="EMBL" id="KB320678">
    <property type="protein sequence ID" value="ELW65698.1"/>
    <property type="molecule type" value="Genomic_DNA"/>
</dbReference>
<keyword evidence="3" id="KW-1185">Reference proteome</keyword>
<feature type="region of interest" description="Disordered" evidence="1">
    <location>
        <begin position="139"/>
        <end position="160"/>
    </location>
</feature>
<protein>
    <submittedName>
        <fullName evidence="2">Catenin delta-2</fullName>
    </submittedName>
</protein>
<reference evidence="3" key="2">
    <citation type="journal article" date="2013" name="Nat. Commun.">
        <title>Genome of the Chinese tree shrew.</title>
        <authorList>
            <person name="Fan Y."/>
            <person name="Huang Z.Y."/>
            <person name="Cao C.C."/>
            <person name="Chen C.S."/>
            <person name="Chen Y.X."/>
            <person name="Fan D.D."/>
            <person name="He J."/>
            <person name="Hou H.L."/>
            <person name="Hu L."/>
            <person name="Hu X.T."/>
            <person name="Jiang X.T."/>
            <person name="Lai R."/>
            <person name="Lang Y.S."/>
            <person name="Liang B."/>
            <person name="Liao S.G."/>
            <person name="Mu D."/>
            <person name="Ma Y.Y."/>
            <person name="Niu Y.Y."/>
            <person name="Sun X.Q."/>
            <person name="Xia J.Q."/>
            <person name="Xiao J."/>
            <person name="Xiong Z.Q."/>
            <person name="Xu L."/>
            <person name="Yang L."/>
            <person name="Zhang Y."/>
            <person name="Zhao W."/>
            <person name="Zhao X.D."/>
            <person name="Zheng Y.T."/>
            <person name="Zhou J.M."/>
            <person name="Zhu Y.B."/>
            <person name="Zhang G.J."/>
            <person name="Wang J."/>
            <person name="Yao Y.G."/>
        </authorList>
    </citation>
    <scope>NUCLEOTIDE SEQUENCE [LARGE SCALE GENOMIC DNA]</scope>
</reference>
<dbReference type="AlphaFoldDB" id="L9KSN4"/>
<dbReference type="InParanoid" id="L9KSN4"/>
<evidence type="ECO:0000313" key="2">
    <source>
        <dbReference type="EMBL" id="ELW65698.1"/>
    </source>
</evidence>
<dbReference type="STRING" id="246437.L9KSN4"/>
<name>L9KSN4_TUPCH</name>
<sequence>MEDHREQHSKSSKPKSEESGLFLWALLLSPSVKETLDCFQASNSQVPKHSTSTHYRVLPRVADCTRINKASFILQSQQKMVQQKQFPDLGCLLPKLLCQAGSRASYSSQHGHLGPELRALQSPEHHIDPIYEDRVYQKPPMRSLSQSQGDPLPPTHTGTYRTSTVSVTMMAETECDSTSAPWEYYE</sequence>
<proteinExistence type="predicted"/>
<reference evidence="3" key="1">
    <citation type="submission" date="2012-07" db="EMBL/GenBank/DDBJ databases">
        <title>Genome of the Chinese tree shrew, a rising model animal genetically related to primates.</title>
        <authorList>
            <person name="Zhang G."/>
            <person name="Fan Y."/>
            <person name="Yao Y."/>
            <person name="Huang Z."/>
        </authorList>
    </citation>
    <scope>NUCLEOTIDE SEQUENCE [LARGE SCALE GENOMIC DNA]</scope>
</reference>
<gene>
    <name evidence="2" type="ORF">TREES_T100005293</name>
</gene>
<organism evidence="2 3">
    <name type="scientific">Tupaia chinensis</name>
    <name type="common">Chinese tree shrew</name>
    <name type="synonym">Tupaia belangeri chinensis</name>
    <dbReference type="NCBI Taxonomy" id="246437"/>
    <lineage>
        <taxon>Eukaryota</taxon>
        <taxon>Metazoa</taxon>
        <taxon>Chordata</taxon>
        <taxon>Craniata</taxon>
        <taxon>Vertebrata</taxon>
        <taxon>Euteleostomi</taxon>
        <taxon>Mammalia</taxon>
        <taxon>Eutheria</taxon>
        <taxon>Euarchontoglires</taxon>
        <taxon>Scandentia</taxon>
        <taxon>Tupaiidae</taxon>
        <taxon>Tupaia</taxon>
    </lineage>
</organism>
<evidence type="ECO:0000313" key="3">
    <source>
        <dbReference type="Proteomes" id="UP000011518"/>
    </source>
</evidence>
<evidence type="ECO:0000256" key="1">
    <source>
        <dbReference type="SAM" id="MobiDB-lite"/>
    </source>
</evidence>
<accession>L9KSN4</accession>
<dbReference type="Proteomes" id="UP000011518">
    <property type="component" value="Unassembled WGS sequence"/>
</dbReference>